<dbReference type="Gene3D" id="3.60.10.10">
    <property type="entry name" value="Endonuclease/exonuclease/phosphatase"/>
    <property type="match status" value="1"/>
</dbReference>
<dbReference type="EMBL" id="OZ034819">
    <property type="protein sequence ID" value="CAL1396416.1"/>
    <property type="molecule type" value="Genomic_DNA"/>
</dbReference>
<dbReference type="SUPFAM" id="SSF56219">
    <property type="entry name" value="DNase I-like"/>
    <property type="match status" value="1"/>
</dbReference>
<accession>A0AAV2FDQ1</accession>
<evidence type="ECO:0000313" key="1">
    <source>
        <dbReference type="EMBL" id="CAL1396416.1"/>
    </source>
</evidence>
<gene>
    <name evidence="1" type="ORF">LTRI10_LOCUS36786</name>
</gene>
<protein>
    <submittedName>
        <fullName evidence="1">Uncharacterized protein</fullName>
    </submittedName>
</protein>
<name>A0AAV2FDQ1_9ROSI</name>
<keyword evidence="2" id="KW-1185">Reference proteome</keyword>
<dbReference type="Proteomes" id="UP001497516">
    <property type="component" value="Chromosome 6"/>
</dbReference>
<sequence length="93" mass="10921">MAGGVGIWWHEELTITCMDITLNHVDIAVEEAEGKWRFTGIYGWPTGSEKWRMWDLIMSLRNQWDGPWLCGGNFNQFYSIEKKRGDNLTKIRK</sequence>
<proteinExistence type="predicted"/>
<dbReference type="AlphaFoldDB" id="A0AAV2FDQ1"/>
<organism evidence="1 2">
    <name type="scientific">Linum trigynum</name>
    <dbReference type="NCBI Taxonomy" id="586398"/>
    <lineage>
        <taxon>Eukaryota</taxon>
        <taxon>Viridiplantae</taxon>
        <taxon>Streptophyta</taxon>
        <taxon>Embryophyta</taxon>
        <taxon>Tracheophyta</taxon>
        <taxon>Spermatophyta</taxon>
        <taxon>Magnoliopsida</taxon>
        <taxon>eudicotyledons</taxon>
        <taxon>Gunneridae</taxon>
        <taxon>Pentapetalae</taxon>
        <taxon>rosids</taxon>
        <taxon>fabids</taxon>
        <taxon>Malpighiales</taxon>
        <taxon>Linaceae</taxon>
        <taxon>Linum</taxon>
    </lineage>
</organism>
<evidence type="ECO:0000313" key="2">
    <source>
        <dbReference type="Proteomes" id="UP001497516"/>
    </source>
</evidence>
<dbReference type="InterPro" id="IPR036691">
    <property type="entry name" value="Endo/exonu/phosph_ase_sf"/>
</dbReference>
<reference evidence="1 2" key="1">
    <citation type="submission" date="2024-04" db="EMBL/GenBank/DDBJ databases">
        <authorList>
            <person name="Fracassetti M."/>
        </authorList>
    </citation>
    <scope>NUCLEOTIDE SEQUENCE [LARGE SCALE GENOMIC DNA]</scope>
</reference>